<evidence type="ECO:0000313" key="11">
    <source>
        <dbReference type="EMBL" id="RDV06101.1"/>
    </source>
</evidence>
<dbReference type="InterPro" id="IPR038371">
    <property type="entry name" value="Cu_polyphenol_OxRdtase_sf"/>
</dbReference>
<evidence type="ECO:0000256" key="3">
    <source>
        <dbReference type="ARBA" id="ARBA00022679"/>
    </source>
</evidence>
<evidence type="ECO:0000256" key="6">
    <source>
        <dbReference type="ARBA" id="ARBA00022833"/>
    </source>
</evidence>
<evidence type="ECO:0000256" key="1">
    <source>
        <dbReference type="ARBA" id="ARBA00000553"/>
    </source>
</evidence>
<dbReference type="Proteomes" id="UP000263833">
    <property type="component" value="Unassembled WGS sequence"/>
</dbReference>
<dbReference type="InterPro" id="IPR011324">
    <property type="entry name" value="Cytotoxic_necrot_fac-like_cat"/>
</dbReference>
<comment type="catalytic activity">
    <reaction evidence="7">
        <text>adenosine + H2O + H(+) = inosine + NH4(+)</text>
        <dbReference type="Rhea" id="RHEA:24408"/>
        <dbReference type="ChEBI" id="CHEBI:15377"/>
        <dbReference type="ChEBI" id="CHEBI:15378"/>
        <dbReference type="ChEBI" id="CHEBI:16335"/>
        <dbReference type="ChEBI" id="CHEBI:17596"/>
        <dbReference type="ChEBI" id="CHEBI:28938"/>
        <dbReference type="EC" id="3.5.4.4"/>
    </reaction>
    <physiologicalReaction direction="left-to-right" evidence="7">
        <dbReference type="Rhea" id="RHEA:24409"/>
    </physiologicalReaction>
</comment>
<evidence type="ECO:0000313" key="12">
    <source>
        <dbReference type="Proteomes" id="UP000263833"/>
    </source>
</evidence>
<comment type="caution">
    <text evidence="11">The sequence shown here is derived from an EMBL/GenBank/DDBJ whole genome shotgun (WGS) entry which is preliminary data.</text>
</comment>
<dbReference type="EMBL" id="QRGP01000001">
    <property type="protein sequence ID" value="RDV06101.1"/>
    <property type="molecule type" value="Genomic_DNA"/>
</dbReference>
<keyword evidence="6" id="KW-0862">Zinc</keyword>
<evidence type="ECO:0000256" key="4">
    <source>
        <dbReference type="ARBA" id="ARBA00022723"/>
    </source>
</evidence>
<organism evidence="11 12">
    <name type="scientific">Sphingorhabdus pulchriflava</name>
    <dbReference type="NCBI Taxonomy" id="2292257"/>
    <lineage>
        <taxon>Bacteria</taxon>
        <taxon>Pseudomonadati</taxon>
        <taxon>Pseudomonadota</taxon>
        <taxon>Alphaproteobacteria</taxon>
        <taxon>Sphingomonadales</taxon>
        <taxon>Sphingomonadaceae</taxon>
        <taxon>Sphingorhabdus</taxon>
    </lineage>
</organism>
<dbReference type="AlphaFoldDB" id="A0A371BFF1"/>
<keyword evidence="4" id="KW-0479">Metal-binding</keyword>
<keyword evidence="12" id="KW-1185">Reference proteome</keyword>
<sequence length="260" mass="27974">MERDAKDKVEVLRSRLLGDVPHGFLGRRGGVSEGIHAGLNVGLGSDDDREAILANRRRAADAVLPNAELVTVHQIHSPDVITVTEAVALDARPQADAMVTNKPGLLLGILTADCVPVLFADDKAGVIGAAHAGWKGAISGVTDNTLAAMEALGADRSRIACAIGPCIAQKSYEVDDGFYRRFVEEADENERFFGSGKPGHWQFDIEGYVAARLAVAGITKVECLGEDTYSQPDRFFSYRRSCHRNEPGYGREISLIGLRG</sequence>
<dbReference type="PANTHER" id="PTHR30616:SF2">
    <property type="entry name" value="PURINE NUCLEOSIDE PHOSPHORYLASE LACC1"/>
    <property type="match status" value="1"/>
</dbReference>
<dbReference type="SUPFAM" id="SSF64438">
    <property type="entry name" value="CNF1/YfiH-like putative cysteine hydrolases"/>
    <property type="match status" value="1"/>
</dbReference>
<dbReference type="CDD" id="cd16833">
    <property type="entry name" value="YfiH"/>
    <property type="match status" value="1"/>
</dbReference>
<comment type="catalytic activity">
    <reaction evidence="8">
        <text>adenosine + phosphate = alpha-D-ribose 1-phosphate + adenine</text>
        <dbReference type="Rhea" id="RHEA:27642"/>
        <dbReference type="ChEBI" id="CHEBI:16335"/>
        <dbReference type="ChEBI" id="CHEBI:16708"/>
        <dbReference type="ChEBI" id="CHEBI:43474"/>
        <dbReference type="ChEBI" id="CHEBI:57720"/>
        <dbReference type="EC" id="2.4.2.1"/>
    </reaction>
    <physiologicalReaction direction="left-to-right" evidence="8">
        <dbReference type="Rhea" id="RHEA:27643"/>
    </physiologicalReaction>
</comment>
<evidence type="ECO:0000256" key="8">
    <source>
        <dbReference type="ARBA" id="ARBA00048968"/>
    </source>
</evidence>
<dbReference type="PANTHER" id="PTHR30616">
    <property type="entry name" value="UNCHARACTERIZED PROTEIN YFIH"/>
    <property type="match status" value="1"/>
</dbReference>
<name>A0A371BFF1_9SPHN</name>
<dbReference type="RefSeq" id="WP_115547660.1">
    <property type="nucleotide sequence ID" value="NZ_QRGP01000001.1"/>
</dbReference>
<dbReference type="NCBIfam" id="TIGR00726">
    <property type="entry name" value="peptidoglycan editing factor PgeF"/>
    <property type="match status" value="1"/>
</dbReference>
<gene>
    <name evidence="11" type="primary">pgeF</name>
    <name evidence="11" type="ORF">DXH95_01260</name>
</gene>
<dbReference type="GO" id="GO:0005507">
    <property type="term" value="F:copper ion binding"/>
    <property type="evidence" value="ECO:0007669"/>
    <property type="project" value="TreeGrafter"/>
</dbReference>
<dbReference type="InterPro" id="IPR003730">
    <property type="entry name" value="Cu_polyphenol_OxRdtase"/>
</dbReference>
<accession>A0A371BFF1</accession>
<evidence type="ECO:0000256" key="7">
    <source>
        <dbReference type="ARBA" id="ARBA00047989"/>
    </source>
</evidence>
<evidence type="ECO:0000256" key="10">
    <source>
        <dbReference type="RuleBase" id="RU361274"/>
    </source>
</evidence>
<evidence type="ECO:0000256" key="2">
    <source>
        <dbReference type="ARBA" id="ARBA00007353"/>
    </source>
</evidence>
<dbReference type="Pfam" id="PF02578">
    <property type="entry name" value="Cu-oxidase_4"/>
    <property type="match status" value="1"/>
</dbReference>
<dbReference type="Gene3D" id="3.60.140.10">
    <property type="entry name" value="CNF1/YfiH-like putative cysteine hydrolases"/>
    <property type="match status" value="1"/>
</dbReference>
<dbReference type="OrthoDB" id="4279at2"/>
<reference evidence="12" key="1">
    <citation type="submission" date="2018-08" db="EMBL/GenBank/DDBJ databases">
        <authorList>
            <person name="Kim S.-J."/>
            <person name="Jung G.-Y."/>
        </authorList>
    </citation>
    <scope>NUCLEOTIDE SEQUENCE [LARGE SCALE GENOMIC DNA]</scope>
    <source>
        <strain evidence="12">GY_G</strain>
    </source>
</reference>
<comment type="catalytic activity">
    <reaction evidence="9">
        <text>S-methyl-5'-thioadenosine + phosphate = 5-(methylsulfanyl)-alpha-D-ribose 1-phosphate + adenine</text>
        <dbReference type="Rhea" id="RHEA:11852"/>
        <dbReference type="ChEBI" id="CHEBI:16708"/>
        <dbReference type="ChEBI" id="CHEBI:17509"/>
        <dbReference type="ChEBI" id="CHEBI:43474"/>
        <dbReference type="ChEBI" id="CHEBI:58533"/>
        <dbReference type="EC" id="2.4.2.28"/>
    </reaction>
    <physiologicalReaction direction="left-to-right" evidence="9">
        <dbReference type="Rhea" id="RHEA:11853"/>
    </physiologicalReaction>
</comment>
<proteinExistence type="inferred from homology"/>
<protein>
    <recommendedName>
        <fullName evidence="10">Purine nucleoside phosphorylase</fullName>
    </recommendedName>
</protein>
<keyword evidence="5" id="KW-0378">Hydrolase</keyword>
<comment type="catalytic activity">
    <reaction evidence="1">
        <text>inosine + phosphate = alpha-D-ribose 1-phosphate + hypoxanthine</text>
        <dbReference type="Rhea" id="RHEA:27646"/>
        <dbReference type="ChEBI" id="CHEBI:17368"/>
        <dbReference type="ChEBI" id="CHEBI:17596"/>
        <dbReference type="ChEBI" id="CHEBI:43474"/>
        <dbReference type="ChEBI" id="CHEBI:57720"/>
        <dbReference type="EC" id="2.4.2.1"/>
    </reaction>
    <physiologicalReaction direction="left-to-right" evidence="1">
        <dbReference type="Rhea" id="RHEA:27647"/>
    </physiologicalReaction>
</comment>
<evidence type="ECO:0000256" key="5">
    <source>
        <dbReference type="ARBA" id="ARBA00022801"/>
    </source>
</evidence>
<evidence type="ECO:0000256" key="9">
    <source>
        <dbReference type="ARBA" id="ARBA00049893"/>
    </source>
</evidence>
<keyword evidence="3" id="KW-0808">Transferase</keyword>
<comment type="similarity">
    <text evidence="2 10">Belongs to the purine nucleoside phosphorylase YfiH/LACC1 family.</text>
</comment>
<dbReference type="GO" id="GO:0016787">
    <property type="term" value="F:hydrolase activity"/>
    <property type="evidence" value="ECO:0007669"/>
    <property type="project" value="UniProtKB-KW"/>
</dbReference>
<dbReference type="GO" id="GO:0017061">
    <property type="term" value="F:S-methyl-5-thioadenosine phosphorylase activity"/>
    <property type="evidence" value="ECO:0007669"/>
    <property type="project" value="UniProtKB-EC"/>
</dbReference>